<evidence type="ECO:0000259" key="6">
    <source>
        <dbReference type="Pfam" id="PF00496"/>
    </source>
</evidence>
<keyword evidence="8" id="KW-1185">Reference proteome</keyword>
<dbReference type="FunFam" id="3.90.76.10:FF:000001">
    <property type="entry name" value="Oligopeptide ABC transporter substrate-binding protein"/>
    <property type="match status" value="2"/>
</dbReference>
<dbReference type="KEGG" id="pam:PANA_2087"/>
<evidence type="ECO:0000256" key="1">
    <source>
        <dbReference type="ARBA" id="ARBA00004196"/>
    </source>
</evidence>
<dbReference type="SUPFAM" id="SSF53850">
    <property type="entry name" value="Periplasmic binding protein-like II"/>
    <property type="match status" value="2"/>
</dbReference>
<feature type="domain" description="Solute-binding protein family 5" evidence="6">
    <location>
        <begin position="93"/>
        <end position="474"/>
    </location>
</feature>
<comment type="subcellular location">
    <subcellularLocation>
        <location evidence="1">Cell envelope</location>
    </subcellularLocation>
</comment>
<dbReference type="PANTHER" id="PTHR30290">
    <property type="entry name" value="PERIPLASMIC BINDING COMPONENT OF ABC TRANSPORTER"/>
    <property type="match status" value="1"/>
</dbReference>
<name>D4GG03_PANAM</name>
<feature type="signal peptide" evidence="5">
    <location>
        <begin position="1"/>
        <end position="38"/>
    </location>
</feature>
<evidence type="ECO:0000313" key="8">
    <source>
        <dbReference type="Proteomes" id="UP000001702"/>
    </source>
</evidence>
<evidence type="ECO:0000256" key="3">
    <source>
        <dbReference type="ARBA" id="ARBA00022448"/>
    </source>
</evidence>
<dbReference type="NCBIfam" id="NF011684">
    <property type="entry name" value="PRK15104.1"/>
    <property type="match status" value="1"/>
</dbReference>
<keyword evidence="3" id="KW-0813">Transport</keyword>
<accession>D4GG03</accession>
<dbReference type="STRING" id="706191.PANA_2087"/>
<dbReference type="InterPro" id="IPR000914">
    <property type="entry name" value="SBP_5_dom"/>
</dbReference>
<dbReference type="EMBL" id="CP001875">
    <property type="protein sequence ID" value="ADD77254.1"/>
    <property type="molecule type" value="Genomic_DNA"/>
</dbReference>
<proteinExistence type="inferred from homology"/>
<gene>
    <name evidence="7" type="primary">oppA</name>
    <name evidence="7" type="ordered locus">PANA_2087</name>
</gene>
<dbReference type="InterPro" id="IPR023765">
    <property type="entry name" value="SBP_5_CS"/>
</dbReference>
<dbReference type="FunFam" id="3.10.105.10:FF:000001">
    <property type="entry name" value="Oligopeptide ABC transporter, oligopeptide-binding protein"/>
    <property type="match status" value="2"/>
</dbReference>
<evidence type="ECO:0000313" key="7">
    <source>
        <dbReference type="EMBL" id="ADD77254.1"/>
    </source>
</evidence>
<sequence length="1154" mass="129199">MMLGYQNKNWHLTRVWEMNAQHYLACLALTLTALPTCAATVPSDVTLSAVQQIVINNGSEVASLDPHKVEGVPESNIILNLLDGLVNTDNNGNVVPGVAERWENQQGKIWTFTLRGNAKWSNGEPVTAQDFVYSWRRLADPKTASPYASYLQAAHIANVDAILAGKVAPDQLGVKALDDRHLQITLTEPVPYLVAMLAHTAMKPVYAPAIEKWGEGWTQPGHYIGNGAYTLNDWVVNEKIVLKRNPLYWNNAQTVIEQGTFLAISSENSDINRYRSGGIDMTNSAVPPDLFAKLRKDMGDEVKVSPLLCTFYYEINNKKPPFTDARVRAAIKMTLDRDIIARKIMGQGQIPAYSFTPPYIAGAALSSPDWMAWTQPQRNAAAKKLLAEAGYNDKNPLRFTLLYNTSDQNKTQAIAAASMWQRNLGAQVTLQNQEWKTLLETRHQAQYDVVRATWCADYNEPSTFLNMFQSQSSTNTAFYHSAEYDRLLAATLTAENEADRASLYQQAETQLDKDSAIVPVYYRVSVRLVKPWVGGFTGHDPQDMTDLKYYFIKKHWSRALPAAQSGRAWPCRPHNRVNTPQVANTGDPNTGNAEVANTLSENKKLELRMNNITKKTLIAASVFAAMSALAANSVMAATVPAGVELAAKQELVKGNGSEVQSLDPHKIEGVPESNVSRDLLEGLVISDTDGHPIPGVAESWDNKDFKVWTFHLRKNAKWSNGEPVTAQDFVYSWERLADPKTASPYASYLQYGHLANVDDIIAGKKPPTDLGVKAIDDHTLQVTLSEPVPYFYKLLIHPSMSPVNKAAIEKFGDKWTQPENWVGNGAFKLESHVINERITVVRNPEYWDNAHTVLNKVTFLPISSEVSDVNRYFSDNGSDMTYNNLPIELFKKLQRDNGKELHVDPYLCTYYYEINNQKAPFNDPRVRAALKLGIDRDIIVDKVLAQGQKPAYSYTPPATDGMELAKPEWFTWSQEKRNAEAKKLLAEAGYTPEKPLTFNLLYNTSDLHKKLAIAASSIWTKNLGVKVKLENQEWKTFLDTRHQGNFDVARAGWCADYNEPTSFLNTMLSDSSNNTAHYKSPAFDKLMKDALATTDDKARSADYEKAEQQLDKDSVIVPLYYYVNTRLVKPYVGGYTGKDPLDNVADRNLYIIKH</sequence>
<dbReference type="AlphaFoldDB" id="D4GG03"/>
<protein>
    <submittedName>
        <fullName evidence="7">OppA</fullName>
    </submittedName>
</protein>
<dbReference type="Gene3D" id="3.90.76.10">
    <property type="entry name" value="Dipeptide-binding Protein, Domain 1"/>
    <property type="match status" value="2"/>
</dbReference>
<dbReference type="eggNOG" id="COG4166">
    <property type="taxonomic scope" value="Bacteria"/>
</dbReference>
<dbReference type="GO" id="GO:0015833">
    <property type="term" value="P:peptide transport"/>
    <property type="evidence" value="ECO:0007669"/>
    <property type="project" value="TreeGrafter"/>
</dbReference>
<dbReference type="CDD" id="cd08504">
    <property type="entry name" value="PBP2_OppA"/>
    <property type="match status" value="2"/>
</dbReference>
<organism evidence="7 8">
    <name type="scientific">Pantoea ananatis (strain LMG 20103)</name>
    <dbReference type="NCBI Taxonomy" id="706191"/>
    <lineage>
        <taxon>Bacteria</taxon>
        <taxon>Pseudomonadati</taxon>
        <taxon>Pseudomonadota</taxon>
        <taxon>Gammaproteobacteria</taxon>
        <taxon>Enterobacterales</taxon>
        <taxon>Erwiniaceae</taxon>
        <taxon>Pantoea</taxon>
    </lineage>
</organism>
<dbReference type="PROSITE" id="PS01040">
    <property type="entry name" value="SBP_BACTERIAL_5"/>
    <property type="match status" value="1"/>
</dbReference>
<dbReference type="Gene3D" id="3.40.190.10">
    <property type="entry name" value="Periplasmic binding protein-like II"/>
    <property type="match status" value="2"/>
</dbReference>
<evidence type="ECO:0000256" key="5">
    <source>
        <dbReference type="SAM" id="SignalP"/>
    </source>
</evidence>
<dbReference type="InterPro" id="IPR039424">
    <property type="entry name" value="SBP_5"/>
</dbReference>
<evidence type="ECO:0000256" key="4">
    <source>
        <dbReference type="ARBA" id="ARBA00022729"/>
    </source>
</evidence>
<feature type="domain" description="Solute-binding protein family 5" evidence="6">
    <location>
        <begin position="692"/>
        <end position="1074"/>
    </location>
</feature>
<feature type="chain" id="PRO_5003057387" evidence="5">
    <location>
        <begin position="39"/>
        <end position="1154"/>
    </location>
</feature>
<evidence type="ECO:0000256" key="2">
    <source>
        <dbReference type="ARBA" id="ARBA00005695"/>
    </source>
</evidence>
<dbReference type="GO" id="GO:1904680">
    <property type="term" value="F:peptide transmembrane transporter activity"/>
    <property type="evidence" value="ECO:0007669"/>
    <property type="project" value="TreeGrafter"/>
</dbReference>
<keyword evidence="4 5" id="KW-0732">Signal</keyword>
<reference evidence="7 8" key="1">
    <citation type="journal article" date="2010" name="J. Bacteriol.">
        <title>Genome sequence of Pantoea ananatis LMG20103, the causative agent of Eucalyptus blight and dieback.</title>
        <authorList>
            <person name="De Maayer P."/>
            <person name="Chan W.Y."/>
            <person name="Venter S.N."/>
            <person name="Toth I.K."/>
            <person name="Birch P.R."/>
            <person name="Joubert F."/>
            <person name="Coutinho T.A."/>
        </authorList>
    </citation>
    <scope>NUCLEOTIDE SEQUENCE [LARGE SCALE GENOMIC DNA]</scope>
    <source>
        <strain evidence="7 8">LMG 20103</strain>
    </source>
</reference>
<dbReference type="PANTHER" id="PTHR30290:SF10">
    <property type="entry name" value="PERIPLASMIC OLIGOPEPTIDE-BINDING PROTEIN-RELATED"/>
    <property type="match status" value="1"/>
</dbReference>
<dbReference type="Proteomes" id="UP000001702">
    <property type="component" value="Chromosome"/>
</dbReference>
<dbReference type="Gene3D" id="3.10.105.10">
    <property type="entry name" value="Dipeptide-binding Protein, Domain 3"/>
    <property type="match status" value="2"/>
</dbReference>
<dbReference type="HOGENOM" id="CLU_276061_0_0_6"/>
<comment type="similarity">
    <text evidence="2">Belongs to the bacterial solute-binding protein 5 family.</text>
</comment>
<dbReference type="GO" id="GO:0030288">
    <property type="term" value="C:outer membrane-bounded periplasmic space"/>
    <property type="evidence" value="ECO:0007669"/>
    <property type="project" value="TreeGrafter"/>
</dbReference>
<dbReference type="Pfam" id="PF00496">
    <property type="entry name" value="SBP_bac_5"/>
    <property type="match status" value="2"/>
</dbReference>